<evidence type="ECO:0000313" key="4">
    <source>
        <dbReference type="Proteomes" id="UP000011645"/>
    </source>
</evidence>
<accession>D8J9N0</accession>
<dbReference type="eggNOG" id="arCOG13633">
    <property type="taxonomic scope" value="Archaea"/>
</dbReference>
<dbReference type="HOGENOM" id="CLU_1682632_0_0_2"/>
<dbReference type="Proteomes" id="UP000011645">
    <property type="component" value="Unassembled WGS sequence"/>
</dbReference>
<proteinExistence type="predicted"/>
<sequence length="156" mass="16986">MNRTVRTDTTSVRYGFRSDPEPLPESWADFGGRAPCGTEPAYEDSEAQLYYAVEVAVQDRQIIDYSEGIGENANVREEMAVIVRYTRGDGEDAIFREFAGVERDGAVVPRIVAESGPGSWPAVLSLTSAAADRFTDAPALGERDTAAITRLYGDSL</sequence>
<dbReference type="GeneID" id="9418855"/>
<protein>
    <submittedName>
        <fullName evidence="1">Uncharacterized protein</fullName>
    </submittedName>
</protein>
<reference evidence="2 4" key="2">
    <citation type="journal article" date="2014" name="PLoS Genet.">
        <title>Phylogenetically driven sequencing of extremely halophilic archaea reveals strategies for static and dynamic osmo-response.</title>
        <authorList>
            <person name="Becker E.A."/>
            <person name="Seitzer P.M."/>
            <person name="Tritt A."/>
            <person name="Larsen D."/>
            <person name="Krusor M."/>
            <person name="Yao A.I."/>
            <person name="Wu D."/>
            <person name="Madern D."/>
            <person name="Eisen J.A."/>
            <person name="Darling A.E."/>
            <person name="Facciotti M.T."/>
        </authorList>
    </citation>
    <scope>NUCLEOTIDE SEQUENCE [LARGE SCALE GENOMIC DNA]</scope>
    <source>
        <strain evidence="2">B3</strain>
        <strain evidence="4">DSM 18796 / CECT 7217 / JCM 14584 / KCTC 4019 / B3</strain>
    </source>
</reference>
<dbReference type="PATRIC" id="fig|795797.18.peg.1054"/>
<dbReference type="Proteomes" id="UP000000390">
    <property type="component" value="Chromosome"/>
</dbReference>
<dbReference type="EMBL" id="CP002062">
    <property type="protein sequence ID" value="ADJ14442.1"/>
    <property type="molecule type" value="Genomic_DNA"/>
</dbReference>
<reference evidence="1 3" key="1">
    <citation type="journal article" date="2010" name="J. Bacteriol.">
        <title>Complete genome sequence of Halalkalicoccus jeotgali B3(T), an extremely halophilic archaeon.</title>
        <authorList>
            <person name="Roh S.W."/>
            <person name="Nam Y.D."/>
            <person name="Nam S.H."/>
            <person name="Choi S.H."/>
            <person name="Park H.S."/>
            <person name="Bae J.W."/>
        </authorList>
    </citation>
    <scope>NUCLEOTIDE SEQUENCE [LARGE SCALE GENOMIC DNA]</scope>
    <source>
        <strain evidence="1">B3</strain>
        <strain evidence="3">DSM 18796 / CECT 7217 / JCM 14584 / KCTC 4019 / B3</strain>
    </source>
</reference>
<dbReference type="KEGG" id="hje:HacjB3_05255"/>
<organism evidence="1 3">
    <name type="scientific">Halalkalicoccus jeotgali (strain DSM 18796 / CECT 7217 / JCM 14584 / KCTC 4019 / B3)</name>
    <dbReference type="NCBI Taxonomy" id="795797"/>
    <lineage>
        <taxon>Archaea</taxon>
        <taxon>Methanobacteriati</taxon>
        <taxon>Methanobacteriota</taxon>
        <taxon>Stenosarchaea group</taxon>
        <taxon>Halobacteria</taxon>
        <taxon>Halobacteriales</taxon>
        <taxon>Halococcaceae</taxon>
        <taxon>Halalkalicoccus</taxon>
    </lineage>
</organism>
<dbReference type="EMBL" id="AOHV01000010">
    <property type="protein sequence ID" value="ELY40158.1"/>
    <property type="molecule type" value="Genomic_DNA"/>
</dbReference>
<evidence type="ECO:0000313" key="2">
    <source>
        <dbReference type="EMBL" id="ELY40158.1"/>
    </source>
</evidence>
<evidence type="ECO:0000313" key="1">
    <source>
        <dbReference type="EMBL" id="ADJ14442.1"/>
    </source>
</evidence>
<evidence type="ECO:0000313" key="3">
    <source>
        <dbReference type="Proteomes" id="UP000000390"/>
    </source>
</evidence>
<gene>
    <name evidence="1" type="ordered locus">HacjB3_05255</name>
    <name evidence="2" type="ORF">C497_03640</name>
</gene>
<dbReference type="STRING" id="795797.HacjB3_05255"/>
<keyword evidence="4" id="KW-1185">Reference proteome</keyword>
<dbReference type="AlphaFoldDB" id="D8J9N0"/>
<name>D8J9N0_HALJB</name>
<dbReference type="RefSeq" id="WP_008414576.1">
    <property type="nucleotide sequence ID" value="NC_014297.1"/>
</dbReference>